<name>A0ABU1K6L2_9FLAO</name>
<reference evidence="2 3" key="1">
    <citation type="submission" date="2023-07" db="EMBL/GenBank/DDBJ databases">
        <title>Genomic Encyclopedia of Type Strains, Phase IV (KMG-IV): sequencing the most valuable type-strain genomes for metagenomic binning, comparative biology and taxonomic classification.</title>
        <authorList>
            <person name="Goeker M."/>
        </authorList>
    </citation>
    <scope>NUCLEOTIDE SEQUENCE [LARGE SCALE GENOMIC DNA]</scope>
    <source>
        <strain evidence="2 3">DSM 102814</strain>
    </source>
</reference>
<gene>
    <name evidence="2" type="ORF">GGR31_001896</name>
</gene>
<evidence type="ECO:0000256" key="1">
    <source>
        <dbReference type="SAM" id="Phobius"/>
    </source>
</evidence>
<keyword evidence="1" id="KW-0812">Transmembrane</keyword>
<feature type="transmembrane region" description="Helical" evidence="1">
    <location>
        <begin position="44"/>
        <end position="63"/>
    </location>
</feature>
<keyword evidence="1" id="KW-0472">Membrane</keyword>
<comment type="caution">
    <text evidence="2">The sequence shown here is derived from an EMBL/GenBank/DDBJ whole genome shotgun (WGS) entry which is preliminary data.</text>
</comment>
<feature type="transmembrane region" description="Helical" evidence="1">
    <location>
        <begin position="75"/>
        <end position="93"/>
    </location>
</feature>
<feature type="transmembrane region" description="Helical" evidence="1">
    <location>
        <begin position="12"/>
        <end position="38"/>
    </location>
</feature>
<protein>
    <recommendedName>
        <fullName evidence="4">NADH dehydrogenase subunit 6</fullName>
    </recommendedName>
</protein>
<sequence length="168" mass="19965">MKDFLIHFLYWLKVNLLASFLIILLTILLTFIADFYFLNEIYSASIYATLLVYVFILLWLFYLRRKSENQVLFDSVWITFLAGIGSILFPVIFQPKLCSGGYYIVPNRFLIITIISILILSSFIIGYRNKMNFILVGIFSFFHFLCLLYIIPFNYSTEVVNFIWKQFY</sequence>
<dbReference type="Proteomes" id="UP001257659">
    <property type="component" value="Unassembled WGS sequence"/>
</dbReference>
<evidence type="ECO:0008006" key="4">
    <source>
        <dbReference type="Google" id="ProtNLM"/>
    </source>
</evidence>
<keyword evidence="1" id="KW-1133">Transmembrane helix</keyword>
<evidence type="ECO:0000313" key="3">
    <source>
        <dbReference type="Proteomes" id="UP001257659"/>
    </source>
</evidence>
<feature type="transmembrane region" description="Helical" evidence="1">
    <location>
        <begin position="105"/>
        <end position="126"/>
    </location>
</feature>
<dbReference type="EMBL" id="JAVDQA010000005">
    <property type="protein sequence ID" value="MDR6301245.1"/>
    <property type="molecule type" value="Genomic_DNA"/>
</dbReference>
<organism evidence="2 3">
    <name type="scientific">Mesonia maritima</name>
    <dbReference type="NCBI Taxonomy" id="1793873"/>
    <lineage>
        <taxon>Bacteria</taxon>
        <taxon>Pseudomonadati</taxon>
        <taxon>Bacteroidota</taxon>
        <taxon>Flavobacteriia</taxon>
        <taxon>Flavobacteriales</taxon>
        <taxon>Flavobacteriaceae</taxon>
        <taxon>Mesonia</taxon>
    </lineage>
</organism>
<feature type="transmembrane region" description="Helical" evidence="1">
    <location>
        <begin position="133"/>
        <end position="151"/>
    </location>
</feature>
<evidence type="ECO:0000313" key="2">
    <source>
        <dbReference type="EMBL" id="MDR6301245.1"/>
    </source>
</evidence>
<accession>A0ABU1K6L2</accession>
<proteinExistence type="predicted"/>
<keyword evidence="3" id="KW-1185">Reference proteome</keyword>